<dbReference type="EC" id="2.7.13.3" evidence="2"/>
<organism evidence="9 10">
    <name type="scientific">Rhizobium leguminosarum</name>
    <dbReference type="NCBI Taxonomy" id="384"/>
    <lineage>
        <taxon>Bacteria</taxon>
        <taxon>Pseudomonadati</taxon>
        <taxon>Pseudomonadota</taxon>
        <taxon>Alphaproteobacteria</taxon>
        <taxon>Hyphomicrobiales</taxon>
        <taxon>Rhizobiaceae</taxon>
        <taxon>Rhizobium/Agrobacterium group</taxon>
        <taxon>Rhizobium</taxon>
    </lineage>
</organism>
<keyword evidence="3" id="KW-0597">Phosphoprotein</keyword>
<evidence type="ECO:0000256" key="6">
    <source>
        <dbReference type="ARBA" id="ARBA00023136"/>
    </source>
</evidence>
<dbReference type="NCBIfam" id="TIGR00229">
    <property type="entry name" value="sensory_box"/>
    <property type="match status" value="1"/>
</dbReference>
<proteinExistence type="predicted"/>
<dbReference type="SUPFAM" id="SSF55785">
    <property type="entry name" value="PYP-like sensor domain (PAS domain)"/>
    <property type="match status" value="1"/>
</dbReference>
<dbReference type="InterPro" id="IPR003594">
    <property type="entry name" value="HATPase_dom"/>
</dbReference>
<keyword evidence="6" id="KW-0472">Membrane</keyword>
<dbReference type="SMART" id="SM00387">
    <property type="entry name" value="HATPase_c"/>
    <property type="match status" value="1"/>
</dbReference>
<dbReference type="InterPro" id="IPR003661">
    <property type="entry name" value="HisK_dim/P_dom"/>
</dbReference>
<dbReference type="PRINTS" id="PR00344">
    <property type="entry name" value="BCTRLSENSOR"/>
</dbReference>
<dbReference type="Pfam" id="PF00512">
    <property type="entry name" value="HisKA"/>
    <property type="match status" value="1"/>
</dbReference>
<dbReference type="SMART" id="SM00388">
    <property type="entry name" value="HisKA"/>
    <property type="match status" value="1"/>
</dbReference>
<evidence type="ECO:0000256" key="5">
    <source>
        <dbReference type="ARBA" id="ARBA00022777"/>
    </source>
</evidence>
<dbReference type="InterPro" id="IPR000014">
    <property type="entry name" value="PAS"/>
</dbReference>
<dbReference type="EMBL" id="SBHX01000054">
    <property type="protein sequence ID" value="RWX27064.1"/>
    <property type="molecule type" value="Genomic_DNA"/>
</dbReference>
<dbReference type="CDD" id="cd00082">
    <property type="entry name" value="HisKA"/>
    <property type="match status" value="1"/>
</dbReference>
<feature type="domain" description="PAS" evidence="8">
    <location>
        <begin position="11"/>
        <end position="63"/>
    </location>
</feature>
<evidence type="ECO:0000259" key="7">
    <source>
        <dbReference type="PROSITE" id="PS50109"/>
    </source>
</evidence>
<comment type="catalytic activity">
    <reaction evidence="1">
        <text>ATP + protein L-histidine = ADP + protein N-phospho-L-histidine.</text>
        <dbReference type="EC" id="2.7.13.3"/>
    </reaction>
</comment>
<dbReference type="InterPro" id="IPR036097">
    <property type="entry name" value="HisK_dim/P_sf"/>
</dbReference>
<dbReference type="AlphaFoldDB" id="A0A444HUC9"/>
<dbReference type="SUPFAM" id="SSF55874">
    <property type="entry name" value="ATPase domain of HSP90 chaperone/DNA topoisomerase II/histidine kinase"/>
    <property type="match status" value="1"/>
</dbReference>
<evidence type="ECO:0000256" key="4">
    <source>
        <dbReference type="ARBA" id="ARBA00022679"/>
    </source>
</evidence>
<feature type="domain" description="Histidine kinase" evidence="7">
    <location>
        <begin position="169"/>
        <end position="379"/>
    </location>
</feature>
<dbReference type="InterPro" id="IPR050351">
    <property type="entry name" value="BphY/WalK/GraS-like"/>
</dbReference>
<evidence type="ECO:0000256" key="2">
    <source>
        <dbReference type="ARBA" id="ARBA00012438"/>
    </source>
</evidence>
<evidence type="ECO:0000259" key="8">
    <source>
        <dbReference type="PROSITE" id="PS50112"/>
    </source>
</evidence>
<dbReference type="InterPro" id="IPR005467">
    <property type="entry name" value="His_kinase_dom"/>
</dbReference>
<dbReference type="GO" id="GO:0016020">
    <property type="term" value="C:membrane"/>
    <property type="evidence" value="ECO:0007669"/>
    <property type="project" value="UniProtKB-SubCell"/>
</dbReference>
<dbReference type="GO" id="GO:0030295">
    <property type="term" value="F:protein kinase activator activity"/>
    <property type="evidence" value="ECO:0007669"/>
    <property type="project" value="TreeGrafter"/>
</dbReference>
<dbReference type="Gene3D" id="1.10.287.130">
    <property type="match status" value="1"/>
</dbReference>
<dbReference type="InterPro" id="IPR036890">
    <property type="entry name" value="HATPase_C_sf"/>
</dbReference>
<dbReference type="CDD" id="cd00130">
    <property type="entry name" value="PAS"/>
    <property type="match status" value="1"/>
</dbReference>
<dbReference type="PROSITE" id="PS50112">
    <property type="entry name" value="PAS"/>
    <property type="match status" value="1"/>
</dbReference>
<dbReference type="Gene3D" id="3.30.565.10">
    <property type="entry name" value="Histidine kinase-like ATPase, C-terminal domain"/>
    <property type="match status" value="1"/>
</dbReference>
<dbReference type="SUPFAM" id="SSF47384">
    <property type="entry name" value="Homodimeric domain of signal transducing histidine kinase"/>
    <property type="match status" value="1"/>
</dbReference>
<dbReference type="GO" id="GO:0000155">
    <property type="term" value="F:phosphorelay sensor kinase activity"/>
    <property type="evidence" value="ECO:0007669"/>
    <property type="project" value="InterPro"/>
</dbReference>
<protein>
    <recommendedName>
        <fullName evidence="2">histidine kinase</fullName>
        <ecNumber evidence="2">2.7.13.3</ecNumber>
    </recommendedName>
</protein>
<dbReference type="RefSeq" id="WP_128411457.1">
    <property type="nucleotide sequence ID" value="NZ_SBHX01000054.1"/>
</dbReference>
<dbReference type="Proteomes" id="UP000283817">
    <property type="component" value="Unassembled WGS sequence"/>
</dbReference>
<dbReference type="PROSITE" id="PS50109">
    <property type="entry name" value="HIS_KIN"/>
    <property type="match status" value="1"/>
</dbReference>
<comment type="caution">
    <text evidence="9">The sequence shown here is derived from an EMBL/GenBank/DDBJ whole genome shotgun (WGS) entry which is preliminary data.</text>
</comment>
<dbReference type="CDD" id="cd00075">
    <property type="entry name" value="HATPase"/>
    <property type="match status" value="1"/>
</dbReference>
<dbReference type="InterPro" id="IPR004358">
    <property type="entry name" value="Sig_transdc_His_kin-like_C"/>
</dbReference>
<gene>
    <name evidence="9" type="ORF">EHI47_22525</name>
</gene>
<keyword evidence="5 9" id="KW-0418">Kinase</keyword>
<dbReference type="Pfam" id="PF13426">
    <property type="entry name" value="PAS_9"/>
    <property type="match status" value="1"/>
</dbReference>
<name>A0A444HUC9_RHILE</name>
<dbReference type="InterPro" id="IPR035965">
    <property type="entry name" value="PAS-like_dom_sf"/>
</dbReference>
<dbReference type="GO" id="GO:0000156">
    <property type="term" value="F:phosphorelay response regulator activity"/>
    <property type="evidence" value="ECO:0007669"/>
    <property type="project" value="TreeGrafter"/>
</dbReference>
<keyword evidence="4" id="KW-0808">Transferase</keyword>
<evidence type="ECO:0000256" key="1">
    <source>
        <dbReference type="ARBA" id="ARBA00000085"/>
    </source>
</evidence>
<dbReference type="Pfam" id="PF02518">
    <property type="entry name" value="HATPase_c"/>
    <property type="match status" value="1"/>
</dbReference>
<accession>A0A444HUC9</accession>
<dbReference type="SMART" id="SM00091">
    <property type="entry name" value="PAS"/>
    <property type="match status" value="1"/>
</dbReference>
<evidence type="ECO:0000256" key="3">
    <source>
        <dbReference type="ARBA" id="ARBA00022553"/>
    </source>
</evidence>
<dbReference type="Gene3D" id="3.30.450.20">
    <property type="entry name" value="PAS domain"/>
    <property type="match status" value="1"/>
</dbReference>
<reference evidence="9 10" key="1">
    <citation type="submission" date="2019-01" db="EMBL/GenBank/DDBJ databases">
        <title>RHIZO-ID as a novel technology for direct rhizobia identification.</title>
        <authorList>
            <person name="De Meyer S.E."/>
        </authorList>
    </citation>
    <scope>NUCLEOTIDE SEQUENCE [LARGE SCALE GENOMIC DNA]</scope>
    <source>
        <strain evidence="9 10">WSM448</strain>
    </source>
</reference>
<evidence type="ECO:0000313" key="9">
    <source>
        <dbReference type="EMBL" id="RWX27064.1"/>
    </source>
</evidence>
<sequence length="379" mass="41716">MTGADTQVFMPAEDLEDLYENAPCGYLSLQPDGRIVKVNRTLSTWIGIPAEQLLGKRLRDLLNTSGRIFYETHFAPLLRMQGFFNEVALDLVTADGRTLPVLANAMERRAEDGALLFTRVTMFQAAERRRYERELVDARAAADAAGAMVRSQLDLEQQTAELREQFIAVLGHDLRNPLASIAAAARMLRKEEQTDRSINVLDLMQGSVVRMSGLIDNVLDFARGRLGGGITLERRAQQLEPILRQVIGELRSCHLDRGIEVSIEFAGPINCDSDRIGQLVSNLLGNALTHGKADEPVRLSAATVDGRLELWIANSGAPISSDAMTRLFQPYFRGEIGSSQRGLGLGLHIASEIARAHGGTITVSSDDKETRFTFVMPLD</sequence>
<evidence type="ECO:0000313" key="10">
    <source>
        <dbReference type="Proteomes" id="UP000283817"/>
    </source>
</evidence>
<dbReference type="PANTHER" id="PTHR42878">
    <property type="entry name" value="TWO-COMPONENT HISTIDINE KINASE"/>
    <property type="match status" value="1"/>
</dbReference>
<dbReference type="PANTHER" id="PTHR42878:SF13">
    <property type="entry name" value="HISTIDINE KINASE"/>
    <property type="match status" value="1"/>
</dbReference>
<dbReference type="GO" id="GO:0007234">
    <property type="term" value="P:osmosensory signaling via phosphorelay pathway"/>
    <property type="evidence" value="ECO:0007669"/>
    <property type="project" value="TreeGrafter"/>
</dbReference>